<dbReference type="GO" id="GO:0003714">
    <property type="term" value="F:transcription corepressor activity"/>
    <property type="evidence" value="ECO:0007669"/>
    <property type="project" value="InterPro"/>
</dbReference>
<dbReference type="Gene3D" id="3.40.50.720">
    <property type="entry name" value="NAD(P)-binding Rossmann-like Domain"/>
    <property type="match status" value="2"/>
</dbReference>
<feature type="domain" description="D-isomer specific 2-hydroxyacid dehydrogenase NAD-binding" evidence="6">
    <location>
        <begin position="108"/>
        <end position="291"/>
    </location>
</feature>
<dbReference type="GO" id="GO:0006564">
    <property type="term" value="P:L-serine biosynthetic process"/>
    <property type="evidence" value="ECO:0007669"/>
    <property type="project" value="UniProtKB-ARBA"/>
</dbReference>
<dbReference type="InterPro" id="IPR050418">
    <property type="entry name" value="D-iso_2-hydroxyacid_DH_PdxB"/>
</dbReference>
<evidence type="ECO:0000256" key="1">
    <source>
        <dbReference type="ARBA" id="ARBA00005854"/>
    </source>
</evidence>
<dbReference type="InterPro" id="IPR036291">
    <property type="entry name" value="NAD(P)-bd_dom_sf"/>
</dbReference>
<dbReference type="PROSITE" id="PS00671">
    <property type="entry name" value="D_2_HYDROXYACID_DH_3"/>
    <property type="match status" value="1"/>
</dbReference>
<evidence type="ECO:0000313" key="8">
    <source>
        <dbReference type="Proteomes" id="UP000192911"/>
    </source>
</evidence>
<dbReference type="STRING" id="28094.SAMN06295900_12343"/>
<organism evidence="7 8">
    <name type="scientific">Trinickia caryophylli</name>
    <name type="common">Paraburkholderia caryophylli</name>
    <dbReference type="NCBI Taxonomy" id="28094"/>
    <lineage>
        <taxon>Bacteria</taxon>
        <taxon>Pseudomonadati</taxon>
        <taxon>Pseudomonadota</taxon>
        <taxon>Betaproteobacteria</taxon>
        <taxon>Burkholderiales</taxon>
        <taxon>Burkholderiaceae</taxon>
        <taxon>Trinickia</taxon>
    </lineage>
</organism>
<keyword evidence="8" id="KW-1185">Reference proteome</keyword>
<dbReference type="AlphaFoldDB" id="A0A1X7H8G7"/>
<evidence type="ECO:0000259" key="6">
    <source>
        <dbReference type="Pfam" id="PF02826"/>
    </source>
</evidence>
<dbReference type="InterPro" id="IPR006139">
    <property type="entry name" value="D-isomer_2_OHA_DH_cat_dom"/>
</dbReference>
<dbReference type="InterPro" id="IPR043322">
    <property type="entry name" value="CtBP"/>
</dbReference>
<dbReference type="Proteomes" id="UP000192911">
    <property type="component" value="Unassembled WGS sequence"/>
</dbReference>
<dbReference type="GO" id="GO:0051287">
    <property type="term" value="F:NAD binding"/>
    <property type="evidence" value="ECO:0007669"/>
    <property type="project" value="InterPro"/>
</dbReference>
<dbReference type="SUPFAM" id="SSF51735">
    <property type="entry name" value="NAD(P)-binding Rossmann-fold domains"/>
    <property type="match status" value="1"/>
</dbReference>
<evidence type="ECO:0000313" key="7">
    <source>
        <dbReference type="EMBL" id="SMF81231.1"/>
    </source>
</evidence>
<name>A0A1X7H8G7_TRICW</name>
<comment type="similarity">
    <text evidence="1 4">Belongs to the D-isomer specific 2-hydroxyacid dehydrogenase family.</text>
</comment>
<evidence type="ECO:0000256" key="2">
    <source>
        <dbReference type="ARBA" id="ARBA00023002"/>
    </source>
</evidence>
<evidence type="ECO:0000256" key="3">
    <source>
        <dbReference type="ARBA" id="ARBA00023027"/>
    </source>
</evidence>
<dbReference type="OrthoDB" id="9805416at2"/>
<gene>
    <name evidence="7" type="ORF">SAMN06295900_12343</name>
</gene>
<evidence type="ECO:0000256" key="4">
    <source>
        <dbReference type="RuleBase" id="RU003719"/>
    </source>
</evidence>
<dbReference type="GO" id="GO:0047545">
    <property type="term" value="F:(S)-2-hydroxyglutarate dehydrogenase activity"/>
    <property type="evidence" value="ECO:0007669"/>
    <property type="project" value="UniProtKB-ARBA"/>
</dbReference>
<dbReference type="Pfam" id="PF00389">
    <property type="entry name" value="2-Hacid_dh"/>
    <property type="match status" value="1"/>
</dbReference>
<dbReference type="EMBL" id="FXAH01000023">
    <property type="protein sequence ID" value="SMF81231.1"/>
    <property type="molecule type" value="Genomic_DNA"/>
</dbReference>
<dbReference type="InterPro" id="IPR006140">
    <property type="entry name" value="D-isomer_DH_NAD-bd"/>
</dbReference>
<accession>A0A1X7H8G7</accession>
<dbReference type="SUPFAM" id="SSF52283">
    <property type="entry name" value="Formate/glycerate dehydrogenase catalytic domain-like"/>
    <property type="match status" value="1"/>
</dbReference>
<dbReference type="PANTHER" id="PTHR43761">
    <property type="entry name" value="D-ISOMER SPECIFIC 2-HYDROXYACID DEHYDROGENASE FAMILY PROTEIN (AFU_ORTHOLOGUE AFUA_1G13630)"/>
    <property type="match status" value="1"/>
</dbReference>
<sequence length="326" mass="35670">MFKVYVTDYDYPDLAVESEILEPIGAQVIGLQSRTGEGLAELARDADALMQQYAKIPAETIRALEKCKVIARYGIGVDILDVDAARKAGIVVTNVPDYCIEEVADHSISMALTIFRSIPTYAASTRRGEWHWNTWNRPIPRMRGSVFGLVGFGRIAQNMARKLNPFGFDVVAYDPYVSASLMASHGVRKVTLEEMLAQADLVDVMCPYTPQTHHLIDAKALAAMKPGALLVNCSRGKVVDNRALYDALVSGQIAAAALDDTEEEPAKQADWSPNDNPLFALENCIITPHAAYISQDALHEARRVAAENVRAVLLGEKPLNPVVSGY</sequence>
<dbReference type="FunFam" id="3.40.50.720:FF:000041">
    <property type="entry name" value="D-3-phosphoglycerate dehydrogenase"/>
    <property type="match status" value="1"/>
</dbReference>
<dbReference type="PANTHER" id="PTHR43761:SF1">
    <property type="entry name" value="D-ISOMER SPECIFIC 2-HYDROXYACID DEHYDROGENASE CATALYTIC DOMAIN-CONTAINING PROTEIN-RELATED"/>
    <property type="match status" value="1"/>
</dbReference>
<feature type="domain" description="D-isomer specific 2-hydroxyacid dehydrogenase catalytic" evidence="5">
    <location>
        <begin position="17"/>
        <end position="322"/>
    </location>
</feature>
<keyword evidence="2 4" id="KW-0560">Oxidoreductase</keyword>
<dbReference type="InterPro" id="IPR029753">
    <property type="entry name" value="D-isomer_DH_CS"/>
</dbReference>
<protein>
    <submittedName>
        <fullName evidence="7">D-3-phosphoglycerate dehydrogenase</fullName>
    </submittedName>
</protein>
<reference evidence="8" key="1">
    <citation type="submission" date="2017-04" db="EMBL/GenBank/DDBJ databases">
        <authorList>
            <person name="Varghese N."/>
            <person name="Submissions S."/>
        </authorList>
    </citation>
    <scope>NUCLEOTIDE SEQUENCE [LARGE SCALE GENOMIC DNA]</scope>
    <source>
        <strain evidence="8">Ballard 720</strain>
    </source>
</reference>
<dbReference type="CDD" id="cd05299">
    <property type="entry name" value="CtBP_dh"/>
    <property type="match status" value="1"/>
</dbReference>
<dbReference type="GO" id="GO:0004617">
    <property type="term" value="F:phosphoglycerate dehydrogenase activity"/>
    <property type="evidence" value="ECO:0007669"/>
    <property type="project" value="UniProtKB-ARBA"/>
</dbReference>
<dbReference type="Pfam" id="PF02826">
    <property type="entry name" value="2-Hacid_dh_C"/>
    <property type="match status" value="1"/>
</dbReference>
<evidence type="ECO:0000259" key="5">
    <source>
        <dbReference type="Pfam" id="PF00389"/>
    </source>
</evidence>
<proteinExistence type="inferred from homology"/>
<keyword evidence="3" id="KW-0520">NAD</keyword>